<dbReference type="PROSITE" id="PS50110">
    <property type="entry name" value="RESPONSE_REGULATORY"/>
    <property type="match status" value="1"/>
</dbReference>
<organism evidence="8 9">
    <name type="scientific">Collinsella aerofaciens</name>
    <dbReference type="NCBI Taxonomy" id="74426"/>
    <lineage>
        <taxon>Bacteria</taxon>
        <taxon>Bacillati</taxon>
        <taxon>Actinomycetota</taxon>
        <taxon>Coriobacteriia</taxon>
        <taxon>Coriobacteriales</taxon>
        <taxon>Coriobacteriaceae</taxon>
        <taxon>Collinsella</taxon>
    </lineage>
</organism>
<dbReference type="PANTHER" id="PTHR43214">
    <property type="entry name" value="TWO-COMPONENT RESPONSE REGULATOR"/>
    <property type="match status" value="1"/>
</dbReference>
<sequence length="246" mass="26579">MATNSDITGAVGVPGGSPAPRIPVMIVDDQPETRLGLSLMVRRDPGLAVMFEAGDGRQAIDRIERAEQLGRDLPRVVLMDVRMPVLDGIDATAAITRRWPGVRVLILTTYDEDDYAFGGLEAGASGFLLKDVRAGELRRAVRSVADGDAVLTPRVTREVLARSVRASGRDKRAAELRGAFRRLTDREREVCALVADGLSNAEIAERLTVQPASAKRAVTRILAKLGLRDRTQIAVKWYQAGLLGGA</sequence>
<dbReference type="Pfam" id="PF00072">
    <property type="entry name" value="Response_reg"/>
    <property type="match status" value="1"/>
</dbReference>
<dbReference type="InterPro" id="IPR001789">
    <property type="entry name" value="Sig_transdc_resp-reg_receiver"/>
</dbReference>
<gene>
    <name evidence="8" type="primary">liaR_2</name>
    <name evidence="8" type="ORF">LMKDKBCB_02281</name>
</gene>
<evidence type="ECO:0000313" key="9">
    <source>
        <dbReference type="Proteomes" id="UP000330807"/>
    </source>
</evidence>
<dbReference type="SMART" id="SM00448">
    <property type="entry name" value="REC"/>
    <property type="match status" value="1"/>
</dbReference>
<evidence type="ECO:0000256" key="1">
    <source>
        <dbReference type="ARBA" id="ARBA00022553"/>
    </source>
</evidence>
<evidence type="ECO:0000259" key="6">
    <source>
        <dbReference type="PROSITE" id="PS50043"/>
    </source>
</evidence>
<dbReference type="EMBL" id="CABWIH010000057">
    <property type="protein sequence ID" value="VWM02337.1"/>
    <property type="molecule type" value="Genomic_DNA"/>
</dbReference>
<dbReference type="CDD" id="cd06170">
    <property type="entry name" value="LuxR_C_like"/>
    <property type="match status" value="1"/>
</dbReference>
<dbReference type="SMART" id="SM00421">
    <property type="entry name" value="HTH_LUXR"/>
    <property type="match status" value="1"/>
</dbReference>
<evidence type="ECO:0000313" key="8">
    <source>
        <dbReference type="EMBL" id="VWM02337.1"/>
    </source>
</evidence>
<keyword evidence="2" id="KW-0805">Transcription regulation</keyword>
<evidence type="ECO:0000256" key="3">
    <source>
        <dbReference type="ARBA" id="ARBA00023125"/>
    </source>
</evidence>
<evidence type="ECO:0000256" key="2">
    <source>
        <dbReference type="ARBA" id="ARBA00023015"/>
    </source>
</evidence>
<dbReference type="Gene3D" id="3.40.50.2300">
    <property type="match status" value="1"/>
</dbReference>
<keyword evidence="1 5" id="KW-0597">Phosphoprotein</keyword>
<accession>A0A5K1JF91</accession>
<dbReference type="CDD" id="cd17535">
    <property type="entry name" value="REC_NarL-like"/>
    <property type="match status" value="1"/>
</dbReference>
<dbReference type="GO" id="GO:0006355">
    <property type="term" value="P:regulation of DNA-templated transcription"/>
    <property type="evidence" value="ECO:0007669"/>
    <property type="project" value="InterPro"/>
</dbReference>
<dbReference type="PROSITE" id="PS50043">
    <property type="entry name" value="HTH_LUXR_2"/>
    <property type="match status" value="1"/>
</dbReference>
<protein>
    <submittedName>
        <fullName evidence="8">Transcriptional regulatory protein LiaR</fullName>
    </submittedName>
</protein>
<dbReference type="GO" id="GO:0003677">
    <property type="term" value="F:DNA binding"/>
    <property type="evidence" value="ECO:0007669"/>
    <property type="project" value="UniProtKB-KW"/>
</dbReference>
<dbReference type="InterPro" id="IPR016032">
    <property type="entry name" value="Sig_transdc_resp-reg_C-effctor"/>
</dbReference>
<dbReference type="InterPro" id="IPR011006">
    <property type="entry name" value="CheY-like_superfamily"/>
</dbReference>
<keyword evidence="4" id="KW-0804">Transcription</keyword>
<dbReference type="InterPro" id="IPR039420">
    <property type="entry name" value="WalR-like"/>
</dbReference>
<dbReference type="Proteomes" id="UP000330807">
    <property type="component" value="Unassembled WGS sequence"/>
</dbReference>
<dbReference type="Pfam" id="PF00196">
    <property type="entry name" value="GerE"/>
    <property type="match status" value="1"/>
</dbReference>
<reference evidence="8 9" key="1">
    <citation type="submission" date="2019-10" db="EMBL/GenBank/DDBJ databases">
        <authorList>
            <person name="Wolf R A."/>
        </authorList>
    </citation>
    <scope>NUCLEOTIDE SEQUENCE [LARGE SCALE GENOMIC DNA]</scope>
    <source>
        <strain evidence="8">Collinsella_aerofaciens_AK_138A</strain>
    </source>
</reference>
<dbReference type="InterPro" id="IPR000792">
    <property type="entry name" value="Tscrpt_reg_LuxR_C"/>
</dbReference>
<evidence type="ECO:0000256" key="5">
    <source>
        <dbReference type="PROSITE-ProRule" id="PRU00169"/>
    </source>
</evidence>
<keyword evidence="3" id="KW-0238">DNA-binding</keyword>
<feature type="domain" description="HTH luxR-type" evidence="6">
    <location>
        <begin position="176"/>
        <end position="241"/>
    </location>
</feature>
<dbReference type="GO" id="GO:0000160">
    <property type="term" value="P:phosphorelay signal transduction system"/>
    <property type="evidence" value="ECO:0007669"/>
    <property type="project" value="InterPro"/>
</dbReference>
<dbReference type="SUPFAM" id="SSF46894">
    <property type="entry name" value="C-terminal effector domain of the bipartite response regulators"/>
    <property type="match status" value="1"/>
</dbReference>
<dbReference type="PRINTS" id="PR00038">
    <property type="entry name" value="HTHLUXR"/>
</dbReference>
<dbReference type="PANTHER" id="PTHR43214:SF24">
    <property type="entry name" value="TRANSCRIPTIONAL REGULATORY PROTEIN NARL-RELATED"/>
    <property type="match status" value="1"/>
</dbReference>
<dbReference type="InterPro" id="IPR058245">
    <property type="entry name" value="NreC/VraR/RcsB-like_REC"/>
</dbReference>
<dbReference type="RefSeq" id="WP_197036850.1">
    <property type="nucleotide sequence ID" value="NZ_CABWIH010000057.1"/>
</dbReference>
<feature type="domain" description="Response regulatory" evidence="7">
    <location>
        <begin position="23"/>
        <end position="145"/>
    </location>
</feature>
<dbReference type="AlphaFoldDB" id="A0A5K1JF91"/>
<feature type="modified residue" description="4-aspartylphosphate" evidence="5">
    <location>
        <position position="80"/>
    </location>
</feature>
<name>A0A5K1JF91_9ACTN</name>
<dbReference type="SUPFAM" id="SSF52172">
    <property type="entry name" value="CheY-like"/>
    <property type="match status" value="1"/>
</dbReference>
<evidence type="ECO:0000256" key="4">
    <source>
        <dbReference type="ARBA" id="ARBA00023163"/>
    </source>
</evidence>
<evidence type="ECO:0000259" key="7">
    <source>
        <dbReference type="PROSITE" id="PS50110"/>
    </source>
</evidence>
<proteinExistence type="predicted"/>